<dbReference type="PANTHER" id="PTHR10361">
    <property type="entry name" value="SODIUM-BILE ACID COTRANSPORTER"/>
    <property type="match status" value="1"/>
</dbReference>
<feature type="transmembrane region" description="Helical" evidence="5">
    <location>
        <begin position="238"/>
        <end position="256"/>
    </location>
</feature>
<keyword evidence="3 5" id="KW-1133">Transmembrane helix</keyword>
<feature type="transmembrane region" description="Helical" evidence="5">
    <location>
        <begin position="262"/>
        <end position="283"/>
    </location>
</feature>
<dbReference type="OrthoDB" id="9806785at2"/>
<keyword evidence="7" id="KW-1185">Reference proteome</keyword>
<feature type="transmembrane region" description="Helical" evidence="5">
    <location>
        <begin position="67"/>
        <end position="88"/>
    </location>
</feature>
<organism evidence="6 7">
    <name type="scientific">Sediminitomix flava</name>
    <dbReference type="NCBI Taxonomy" id="379075"/>
    <lineage>
        <taxon>Bacteria</taxon>
        <taxon>Pseudomonadati</taxon>
        <taxon>Bacteroidota</taxon>
        <taxon>Cytophagia</taxon>
        <taxon>Cytophagales</taxon>
        <taxon>Flammeovirgaceae</taxon>
        <taxon>Sediminitomix</taxon>
    </lineage>
</organism>
<dbReference type="AlphaFoldDB" id="A0A315ZWG7"/>
<reference evidence="6 7" key="1">
    <citation type="submission" date="2018-03" db="EMBL/GenBank/DDBJ databases">
        <title>Genomic Encyclopedia of Archaeal and Bacterial Type Strains, Phase II (KMG-II): from individual species to whole genera.</title>
        <authorList>
            <person name="Goeker M."/>
        </authorList>
    </citation>
    <scope>NUCLEOTIDE SEQUENCE [LARGE SCALE GENOMIC DNA]</scope>
    <source>
        <strain evidence="6 7">DSM 28229</strain>
    </source>
</reference>
<dbReference type="InterPro" id="IPR002657">
    <property type="entry name" value="BilAc:Na_symport/Acr3"/>
</dbReference>
<dbReference type="Pfam" id="PF01758">
    <property type="entry name" value="SBF"/>
    <property type="match status" value="1"/>
</dbReference>
<name>A0A315ZWG7_SEDFL</name>
<feature type="transmembrane region" description="Helical" evidence="5">
    <location>
        <begin position="100"/>
        <end position="122"/>
    </location>
</feature>
<evidence type="ECO:0000313" key="6">
    <source>
        <dbReference type="EMBL" id="PWJ41033.1"/>
    </source>
</evidence>
<feature type="transmembrane region" description="Helical" evidence="5">
    <location>
        <begin position="142"/>
        <end position="162"/>
    </location>
</feature>
<evidence type="ECO:0000256" key="5">
    <source>
        <dbReference type="SAM" id="Phobius"/>
    </source>
</evidence>
<dbReference type="Proteomes" id="UP000245535">
    <property type="component" value="Unassembled WGS sequence"/>
</dbReference>
<comment type="caution">
    <text evidence="6">The sequence shown here is derived from an EMBL/GenBank/DDBJ whole genome shotgun (WGS) entry which is preliminary data.</text>
</comment>
<proteinExistence type="predicted"/>
<keyword evidence="4 5" id="KW-0472">Membrane</keyword>
<evidence type="ECO:0000256" key="1">
    <source>
        <dbReference type="ARBA" id="ARBA00004141"/>
    </source>
</evidence>
<evidence type="ECO:0000256" key="3">
    <source>
        <dbReference type="ARBA" id="ARBA00022989"/>
    </source>
</evidence>
<dbReference type="EMBL" id="QGDO01000004">
    <property type="protein sequence ID" value="PWJ41033.1"/>
    <property type="molecule type" value="Genomic_DNA"/>
</dbReference>
<dbReference type="Gene3D" id="1.20.1530.20">
    <property type="match status" value="1"/>
</dbReference>
<evidence type="ECO:0000256" key="2">
    <source>
        <dbReference type="ARBA" id="ARBA00022692"/>
    </source>
</evidence>
<feature type="transmembrane region" description="Helical" evidence="5">
    <location>
        <begin position="6"/>
        <end position="28"/>
    </location>
</feature>
<dbReference type="PANTHER" id="PTHR10361:SF24">
    <property type="entry name" value="P3 PROTEIN"/>
    <property type="match status" value="1"/>
</dbReference>
<keyword evidence="2 5" id="KW-0812">Transmembrane</keyword>
<accession>A0A315ZWG7</accession>
<gene>
    <name evidence="6" type="ORF">BC781_104300</name>
</gene>
<evidence type="ECO:0000256" key="4">
    <source>
        <dbReference type="ARBA" id="ARBA00023136"/>
    </source>
</evidence>
<feature type="transmembrane region" description="Helical" evidence="5">
    <location>
        <begin position="40"/>
        <end position="61"/>
    </location>
</feature>
<feature type="transmembrane region" description="Helical" evidence="5">
    <location>
        <begin position="174"/>
        <end position="191"/>
    </location>
</feature>
<dbReference type="InterPro" id="IPR038770">
    <property type="entry name" value="Na+/solute_symporter_sf"/>
</dbReference>
<comment type="subcellular location">
    <subcellularLocation>
        <location evidence="1">Membrane</location>
        <topology evidence="1">Multi-pass membrane protein</topology>
    </subcellularLocation>
</comment>
<evidence type="ECO:0000313" key="7">
    <source>
        <dbReference type="Proteomes" id="UP000245535"/>
    </source>
</evidence>
<dbReference type="InterPro" id="IPR004710">
    <property type="entry name" value="Bilac:Na_transpt"/>
</dbReference>
<sequence>MEKSFLSEVFLPLSLFIIMLGMGLSLVPSDFRRVLVYPKAVLIGMLNQMVLLPLIGFGLAIAFNLPAALAVGLVLLAVCPGGVTSNLFSHLSKGDTALSITLTAISSIMTIFTIPLVMNFALDYFQLVEGGKVIEMDIPKTLLQLVVITIVPVSLGMVIRNYKAEFALKMEKPVKILSAAFLALIVIGLLVKERENVLGFFQQVGLSALILNAGTMFLGFAIAFLFKLSRKQSVTISIETGIQNGTMAIVIATSILNSSEMAITPAVYSLIMFATGAVAVFLFNKGRNTDDVVAEEKSEAVL</sequence>
<feature type="transmembrane region" description="Helical" evidence="5">
    <location>
        <begin position="203"/>
        <end position="226"/>
    </location>
</feature>
<dbReference type="RefSeq" id="WP_109620016.1">
    <property type="nucleotide sequence ID" value="NZ_QGDO01000004.1"/>
</dbReference>
<dbReference type="GO" id="GO:0016020">
    <property type="term" value="C:membrane"/>
    <property type="evidence" value="ECO:0007669"/>
    <property type="project" value="UniProtKB-SubCell"/>
</dbReference>
<protein>
    <submittedName>
        <fullName evidence="6">BASS family bile acid:Na+ symporter</fullName>
    </submittedName>
</protein>